<evidence type="ECO:0000256" key="4">
    <source>
        <dbReference type="ARBA" id="ARBA00022801"/>
    </source>
</evidence>
<comment type="subunit">
    <text evidence="6">Consists of a catalytic RNA component (M1 or rnpB) and a protein subunit.</text>
</comment>
<comment type="catalytic activity">
    <reaction evidence="6">
        <text>Endonucleolytic cleavage of RNA, removing 5'-extranucleotides from tRNA precursor.</text>
        <dbReference type="EC" id="3.1.26.5"/>
    </reaction>
</comment>
<reference evidence="7 8" key="1">
    <citation type="submission" date="2020-06" db="EMBL/GenBank/DDBJ databases">
        <title>Dyadobacter sandarakinus sp. nov., isolated from the soil of the Arctic Yellow River Station.</title>
        <authorList>
            <person name="Zhang Y."/>
            <person name="Peng F."/>
        </authorList>
    </citation>
    <scope>NUCLEOTIDE SEQUENCE [LARGE SCALE GENOMIC DNA]</scope>
    <source>
        <strain evidence="7 8">Q3-56</strain>
    </source>
</reference>
<evidence type="ECO:0000256" key="6">
    <source>
        <dbReference type="HAMAP-Rule" id="MF_00227"/>
    </source>
</evidence>
<keyword evidence="5 6" id="KW-0694">RNA-binding</keyword>
<dbReference type="HAMAP" id="MF_00227">
    <property type="entry name" value="RNase_P"/>
    <property type="match status" value="1"/>
</dbReference>
<comment type="function">
    <text evidence="6">RNaseP catalyzes the removal of the 5'-leader sequence from pre-tRNA to produce the mature 5'-terminus. It can also cleave other RNA substrates such as 4.5S RNA. The protein component plays an auxiliary but essential role in vivo by binding to the 5'-leader sequence and broadening the substrate specificity of the ribozyme.</text>
</comment>
<dbReference type="RefSeq" id="WP_204658342.1">
    <property type="nucleotide sequence ID" value="NZ_CP056775.1"/>
</dbReference>
<accession>A0ABX7I9X8</accession>
<proteinExistence type="inferred from homology"/>
<keyword evidence="8" id="KW-1185">Reference proteome</keyword>
<dbReference type="InterPro" id="IPR000100">
    <property type="entry name" value="RNase_P"/>
</dbReference>
<gene>
    <name evidence="6" type="primary">rnpA</name>
    <name evidence="7" type="ORF">HWI92_19355</name>
</gene>
<name>A0ABX7I9X8_9BACT</name>
<evidence type="ECO:0000256" key="1">
    <source>
        <dbReference type="ARBA" id="ARBA00022694"/>
    </source>
</evidence>
<dbReference type="Proteomes" id="UP000612680">
    <property type="component" value="Chromosome"/>
</dbReference>
<dbReference type="EMBL" id="CP056775">
    <property type="protein sequence ID" value="QRR02911.1"/>
    <property type="molecule type" value="Genomic_DNA"/>
</dbReference>
<sequence>MKQTFGKKERLCGHREIGRLFQRGSTEVQTFYLFPFRVLYIQDQQFTSPLPQVLFSVSKKKFKKAVDRNLVRRRCKESYRLSKQPLQLLPPGEKPSYIAFLYLAKEIASYDVIDKAMKQCIKKLEKLPFNLRKDPSNSTENP</sequence>
<dbReference type="SUPFAM" id="SSF54211">
    <property type="entry name" value="Ribosomal protein S5 domain 2-like"/>
    <property type="match status" value="1"/>
</dbReference>
<dbReference type="InterPro" id="IPR020568">
    <property type="entry name" value="Ribosomal_Su5_D2-typ_SF"/>
</dbReference>
<evidence type="ECO:0000256" key="5">
    <source>
        <dbReference type="ARBA" id="ARBA00022884"/>
    </source>
</evidence>
<dbReference type="Pfam" id="PF00825">
    <property type="entry name" value="Ribonuclease_P"/>
    <property type="match status" value="1"/>
</dbReference>
<dbReference type="Gene3D" id="3.30.230.10">
    <property type="match status" value="1"/>
</dbReference>
<evidence type="ECO:0000256" key="2">
    <source>
        <dbReference type="ARBA" id="ARBA00022722"/>
    </source>
</evidence>
<keyword evidence="1 6" id="KW-0819">tRNA processing</keyword>
<evidence type="ECO:0000313" key="8">
    <source>
        <dbReference type="Proteomes" id="UP000612680"/>
    </source>
</evidence>
<comment type="similarity">
    <text evidence="6">Belongs to the RnpA family.</text>
</comment>
<keyword evidence="4 6" id="KW-0378">Hydrolase</keyword>
<evidence type="ECO:0000256" key="3">
    <source>
        <dbReference type="ARBA" id="ARBA00022759"/>
    </source>
</evidence>
<keyword evidence="2 6" id="KW-0540">Nuclease</keyword>
<evidence type="ECO:0000313" key="7">
    <source>
        <dbReference type="EMBL" id="QRR02911.1"/>
    </source>
</evidence>
<protein>
    <recommendedName>
        <fullName evidence="6">Ribonuclease P protein component</fullName>
        <shortName evidence="6">RNase P protein</shortName>
        <shortName evidence="6">RNaseP protein</shortName>
        <ecNumber evidence="6">3.1.26.5</ecNumber>
    </recommendedName>
    <alternativeName>
        <fullName evidence="6">Protein C5</fullName>
    </alternativeName>
</protein>
<dbReference type="InterPro" id="IPR014721">
    <property type="entry name" value="Ribsml_uS5_D2-typ_fold_subgr"/>
</dbReference>
<keyword evidence="3 6" id="KW-0255">Endonuclease</keyword>
<dbReference type="EC" id="3.1.26.5" evidence="6"/>
<organism evidence="7 8">
    <name type="scientific">Dyadobacter sandarakinus</name>
    <dbReference type="NCBI Taxonomy" id="2747268"/>
    <lineage>
        <taxon>Bacteria</taxon>
        <taxon>Pseudomonadati</taxon>
        <taxon>Bacteroidota</taxon>
        <taxon>Cytophagia</taxon>
        <taxon>Cytophagales</taxon>
        <taxon>Spirosomataceae</taxon>
        <taxon>Dyadobacter</taxon>
    </lineage>
</organism>